<feature type="compositionally biased region" description="Basic and acidic residues" evidence="3">
    <location>
        <begin position="279"/>
        <end position="293"/>
    </location>
</feature>
<dbReference type="Proteomes" id="UP001153620">
    <property type="component" value="Chromosome 3"/>
</dbReference>
<evidence type="ECO:0008006" key="6">
    <source>
        <dbReference type="Google" id="ProtNLM"/>
    </source>
</evidence>
<protein>
    <recommendedName>
        <fullName evidence="6">Luc7-like protein 3</fullName>
    </recommendedName>
</protein>
<comment type="similarity">
    <text evidence="1">Belongs to the Luc7 family.</text>
</comment>
<dbReference type="InterPro" id="IPR004882">
    <property type="entry name" value="Luc7-rel"/>
</dbReference>
<feature type="compositionally biased region" description="Basic residues" evidence="3">
    <location>
        <begin position="309"/>
        <end position="319"/>
    </location>
</feature>
<dbReference type="EMBL" id="OU895879">
    <property type="protein sequence ID" value="CAG9809942.1"/>
    <property type="molecule type" value="Genomic_DNA"/>
</dbReference>
<accession>A0A9N9S5J8</accession>
<reference evidence="4" key="1">
    <citation type="submission" date="2022-01" db="EMBL/GenBank/DDBJ databases">
        <authorList>
            <person name="King R."/>
        </authorList>
    </citation>
    <scope>NUCLEOTIDE SEQUENCE</scope>
</reference>
<dbReference type="PANTHER" id="PTHR12375">
    <property type="entry name" value="RNA-BINDING PROTEIN LUC7-RELATED"/>
    <property type="match status" value="1"/>
</dbReference>
<keyword evidence="2" id="KW-0175">Coiled coil</keyword>
<evidence type="ECO:0000256" key="3">
    <source>
        <dbReference type="SAM" id="MobiDB-lite"/>
    </source>
</evidence>
<dbReference type="OrthoDB" id="10266921at2759"/>
<dbReference type="GO" id="GO:0003729">
    <property type="term" value="F:mRNA binding"/>
    <property type="evidence" value="ECO:0007669"/>
    <property type="project" value="InterPro"/>
</dbReference>
<organism evidence="4 5">
    <name type="scientific">Chironomus riparius</name>
    <dbReference type="NCBI Taxonomy" id="315576"/>
    <lineage>
        <taxon>Eukaryota</taxon>
        <taxon>Metazoa</taxon>
        <taxon>Ecdysozoa</taxon>
        <taxon>Arthropoda</taxon>
        <taxon>Hexapoda</taxon>
        <taxon>Insecta</taxon>
        <taxon>Pterygota</taxon>
        <taxon>Neoptera</taxon>
        <taxon>Endopterygota</taxon>
        <taxon>Diptera</taxon>
        <taxon>Nematocera</taxon>
        <taxon>Chironomoidea</taxon>
        <taxon>Chironomidae</taxon>
        <taxon>Chironominae</taxon>
        <taxon>Chironomus</taxon>
    </lineage>
</organism>
<dbReference type="AlphaFoldDB" id="A0A9N9S5J8"/>
<evidence type="ECO:0000256" key="1">
    <source>
        <dbReference type="ARBA" id="ARBA00005655"/>
    </source>
</evidence>
<feature type="region of interest" description="Disordered" evidence="3">
    <location>
        <begin position="235"/>
        <end position="319"/>
    </location>
</feature>
<name>A0A9N9S5J8_9DIPT</name>
<evidence type="ECO:0000313" key="4">
    <source>
        <dbReference type="EMBL" id="CAG9809942.1"/>
    </source>
</evidence>
<reference evidence="4" key="2">
    <citation type="submission" date="2022-10" db="EMBL/GenBank/DDBJ databases">
        <authorList>
            <consortium name="ENA_rothamsted_submissions"/>
            <consortium name="culmorum"/>
            <person name="King R."/>
        </authorList>
    </citation>
    <scope>NUCLEOTIDE SEQUENCE</scope>
</reference>
<dbReference type="GO" id="GO:0006376">
    <property type="term" value="P:mRNA splice site recognition"/>
    <property type="evidence" value="ECO:0007669"/>
    <property type="project" value="InterPro"/>
</dbReference>
<gene>
    <name evidence="4" type="ORF">CHIRRI_LOCUS12760</name>
</gene>
<proteinExistence type="inferred from homology"/>
<evidence type="ECO:0000256" key="2">
    <source>
        <dbReference type="SAM" id="Coils"/>
    </source>
</evidence>
<sequence length="319" mass="38111">MVDYMREQLDELMGRNRNLPADQKGKERSWKDSENCKFFLHSFCPHDLFVNTKSDLGPCTKLHDEEMRKMYQEAARCSRKLDIENEFVRFISNMIQEVDRKIQKGKQRLDLMNSKLDQRPLSKQAETIANINDKISKLIREAEEAGVRGDVDQAQNLMELCDKMKEDKDALIKQYESCGFNFSEQKEMEVCSTCAAFLVIGDAQSRIDDHLMGKQHIGYSKLRKALQDHKAYIEKELKEQRSGSSSSSRRRDDRYRDDHRRDRDRQYDRRDRRRSRSRDKRDDYKSSRNDRRSSPKKSRRDSRSPDRRDRHRRDRRSRS</sequence>
<dbReference type="GO" id="GO:0005685">
    <property type="term" value="C:U1 snRNP"/>
    <property type="evidence" value="ECO:0007669"/>
    <property type="project" value="InterPro"/>
</dbReference>
<keyword evidence="5" id="KW-1185">Reference proteome</keyword>
<evidence type="ECO:0000313" key="5">
    <source>
        <dbReference type="Proteomes" id="UP001153620"/>
    </source>
</evidence>
<dbReference type="Pfam" id="PF03194">
    <property type="entry name" value="LUC7"/>
    <property type="match status" value="1"/>
</dbReference>
<feature type="coiled-coil region" evidence="2">
    <location>
        <begin position="95"/>
        <end position="174"/>
    </location>
</feature>
<feature type="compositionally biased region" description="Basic and acidic residues" evidence="3">
    <location>
        <begin position="249"/>
        <end position="270"/>
    </location>
</feature>